<dbReference type="Proteomes" id="UP000823775">
    <property type="component" value="Unassembled WGS sequence"/>
</dbReference>
<proteinExistence type="predicted"/>
<sequence>MAIRRDLAYTEKDDVASKAINEVVVSYAANDATRTDDDYHSCGSGYTPLDVGGVGFAGGIYTPTVEEVRCQEDTPYILGRSSAIGASK</sequence>
<evidence type="ECO:0000313" key="2">
    <source>
        <dbReference type="Proteomes" id="UP000823775"/>
    </source>
</evidence>
<protein>
    <submittedName>
        <fullName evidence="1">Uncharacterized protein</fullName>
    </submittedName>
</protein>
<dbReference type="EMBL" id="JACEIK010003345">
    <property type="protein sequence ID" value="MCD9641386.1"/>
    <property type="molecule type" value="Genomic_DNA"/>
</dbReference>
<organism evidence="1 2">
    <name type="scientific">Datura stramonium</name>
    <name type="common">Jimsonweed</name>
    <name type="synonym">Common thornapple</name>
    <dbReference type="NCBI Taxonomy" id="4076"/>
    <lineage>
        <taxon>Eukaryota</taxon>
        <taxon>Viridiplantae</taxon>
        <taxon>Streptophyta</taxon>
        <taxon>Embryophyta</taxon>
        <taxon>Tracheophyta</taxon>
        <taxon>Spermatophyta</taxon>
        <taxon>Magnoliopsida</taxon>
        <taxon>eudicotyledons</taxon>
        <taxon>Gunneridae</taxon>
        <taxon>Pentapetalae</taxon>
        <taxon>asterids</taxon>
        <taxon>lamiids</taxon>
        <taxon>Solanales</taxon>
        <taxon>Solanaceae</taxon>
        <taxon>Solanoideae</taxon>
        <taxon>Datureae</taxon>
        <taxon>Datura</taxon>
    </lineage>
</organism>
<comment type="caution">
    <text evidence="1">The sequence shown here is derived from an EMBL/GenBank/DDBJ whole genome shotgun (WGS) entry which is preliminary data.</text>
</comment>
<accession>A0ABS8V4V3</accession>
<gene>
    <name evidence="1" type="ORF">HAX54_027553</name>
</gene>
<name>A0ABS8V4V3_DATST</name>
<keyword evidence="2" id="KW-1185">Reference proteome</keyword>
<feature type="non-terminal residue" evidence="1">
    <location>
        <position position="88"/>
    </location>
</feature>
<reference evidence="1 2" key="1">
    <citation type="journal article" date="2021" name="BMC Genomics">
        <title>Datura genome reveals duplications of psychoactive alkaloid biosynthetic genes and high mutation rate following tissue culture.</title>
        <authorList>
            <person name="Rajewski A."/>
            <person name="Carter-House D."/>
            <person name="Stajich J."/>
            <person name="Litt A."/>
        </authorList>
    </citation>
    <scope>NUCLEOTIDE SEQUENCE [LARGE SCALE GENOMIC DNA]</scope>
    <source>
        <strain evidence="1">AR-01</strain>
    </source>
</reference>
<evidence type="ECO:0000313" key="1">
    <source>
        <dbReference type="EMBL" id="MCD9641386.1"/>
    </source>
</evidence>